<keyword evidence="3" id="KW-1185">Reference proteome</keyword>
<dbReference type="Proteomes" id="UP000242133">
    <property type="component" value="Unassembled WGS sequence"/>
</dbReference>
<evidence type="ECO:0000313" key="2">
    <source>
        <dbReference type="EMBL" id="PSL15854.1"/>
    </source>
</evidence>
<dbReference type="RefSeq" id="WP_106590675.1">
    <property type="nucleotide sequence ID" value="NZ_PYGI01000003.1"/>
</dbReference>
<dbReference type="InterPro" id="IPR012902">
    <property type="entry name" value="N_methyl_site"/>
</dbReference>
<proteinExistence type="predicted"/>
<keyword evidence="1" id="KW-0472">Membrane</keyword>
<organism evidence="2 3">
    <name type="scientific">Marinobacterium halophilum</name>
    <dbReference type="NCBI Taxonomy" id="267374"/>
    <lineage>
        <taxon>Bacteria</taxon>
        <taxon>Pseudomonadati</taxon>
        <taxon>Pseudomonadota</taxon>
        <taxon>Gammaproteobacteria</taxon>
        <taxon>Oceanospirillales</taxon>
        <taxon>Oceanospirillaceae</taxon>
        <taxon>Marinobacterium</taxon>
    </lineage>
</organism>
<comment type="caution">
    <text evidence="2">The sequence shown here is derived from an EMBL/GenBank/DDBJ whole genome shotgun (WGS) entry which is preliminary data.</text>
</comment>
<dbReference type="Pfam" id="PF07963">
    <property type="entry name" value="N_methyl"/>
    <property type="match status" value="1"/>
</dbReference>
<feature type="transmembrane region" description="Helical" evidence="1">
    <location>
        <begin position="21"/>
        <end position="40"/>
    </location>
</feature>
<gene>
    <name evidence="2" type="ORF">CLV44_103135</name>
</gene>
<dbReference type="AlphaFoldDB" id="A0A2P8F2B9"/>
<protein>
    <submittedName>
        <fullName evidence="2">Prepilin-type N-terminal cleavage/methylation domain-containing protein</fullName>
    </submittedName>
</protein>
<dbReference type="OrthoDB" id="5296662at2"/>
<evidence type="ECO:0000256" key="1">
    <source>
        <dbReference type="SAM" id="Phobius"/>
    </source>
</evidence>
<name>A0A2P8F2B9_9GAMM</name>
<reference evidence="2 3" key="1">
    <citation type="submission" date="2018-03" db="EMBL/GenBank/DDBJ databases">
        <title>Genomic Encyclopedia of Archaeal and Bacterial Type Strains, Phase II (KMG-II): from individual species to whole genera.</title>
        <authorList>
            <person name="Goeker M."/>
        </authorList>
    </citation>
    <scope>NUCLEOTIDE SEQUENCE [LARGE SCALE GENOMIC DNA]</scope>
    <source>
        <strain evidence="2 3">DSM 17586</strain>
    </source>
</reference>
<evidence type="ECO:0000313" key="3">
    <source>
        <dbReference type="Proteomes" id="UP000242133"/>
    </source>
</evidence>
<sequence length="258" mass="27740">MDGKTLFTGIGRQRGFSLVELMIAMIIGLVLLGGIIQTMLASKEASATRQSISTITDNARFLFDFMARDLRMAGRGYCNAAEGAAFPNGCGSANWPADPATGQPITPVELANDALVVRYVTFADPDNDGVTQSVFVEAQYSLDGDTVDYSRQMTRGAAPVPGTPFDISAANLQGYNSEPLVTGVSALGYEFARYDSAAAYGYHDGSTTGGWGLAQWQRVTAIRTFVTFEDVDAWGEGVPDKELSFTVAMRNQVSRWIP</sequence>
<dbReference type="EMBL" id="PYGI01000003">
    <property type="protein sequence ID" value="PSL15854.1"/>
    <property type="molecule type" value="Genomic_DNA"/>
</dbReference>
<dbReference type="PROSITE" id="PS00409">
    <property type="entry name" value="PROKAR_NTER_METHYL"/>
    <property type="match status" value="1"/>
</dbReference>
<dbReference type="NCBIfam" id="TIGR02532">
    <property type="entry name" value="IV_pilin_GFxxxE"/>
    <property type="match status" value="1"/>
</dbReference>
<keyword evidence="1" id="KW-1133">Transmembrane helix</keyword>
<keyword evidence="1" id="KW-0812">Transmembrane</keyword>
<accession>A0A2P8F2B9</accession>